<dbReference type="SUPFAM" id="SSF53448">
    <property type="entry name" value="Nucleotide-diphospho-sugar transferases"/>
    <property type="match status" value="1"/>
</dbReference>
<dbReference type="GO" id="GO:0019288">
    <property type="term" value="P:isopentenyl diphosphate biosynthetic process, methylerythritol 4-phosphate pathway"/>
    <property type="evidence" value="ECO:0007669"/>
    <property type="project" value="UniProtKB-UniRule"/>
</dbReference>
<dbReference type="CDD" id="cd02516">
    <property type="entry name" value="CDP-ME_synthetase"/>
    <property type="match status" value="1"/>
</dbReference>
<evidence type="ECO:0000313" key="5">
    <source>
        <dbReference type="Proteomes" id="UP000076586"/>
    </source>
</evidence>
<organism evidence="4 5">
    <name type="scientific">Paludibacter jiangxiensis</name>
    <dbReference type="NCBI Taxonomy" id="681398"/>
    <lineage>
        <taxon>Bacteria</taxon>
        <taxon>Pseudomonadati</taxon>
        <taxon>Bacteroidota</taxon>
        <taxon>Bacteroidia</taxon>
        <taxon>Bacteroidales</taxon>
        <taxon>Paludibacteraceae</taxon>
        <taxon>Paludibacter</taxon>
    </lineage>
</organism>
<dbReference type="InterPro" id="IPR001228">
    <property type="entry name" value="IspD"/>
</dbReference>
<comment type="function">
    <text evidence="3">Catalyzes the formation of 4-diphosphocytidyl-2-C-methyl-D-erythritol from CTP and 2-C-methyl-D-erythritol 4-phosphate (MEP).</text>
</comment>
<dbReference type="Pfam" id="PF01128">
    <property type="entry name" value="IspD"/>
    <property type="match status" value="1"/>
</dbReference>
<feature type="site" description="Transition state stabilizer" evidence="3">
    <location>
        <position position="22"/>
    </location>
</feature>
<comment type="caution">
    <text evidence="4">The sequence shown here is derived from an EMBL/GenBank/DDBJ whole genome shotgun (WGS) entry which is preliminary data.</text>
</comment>
<name>A0A161LDP8_9BACT</name>
<dbReference type="UniPathway" id="UPA00056">
    <property type="reaction ID" value="UER00093"/>
</dbReference>
<feature type="site" description="Positions MEP for the nucleophilic attack" evidence="3">
    <location>
        <position position="205"/>
    </location>
</feature>
<dbReference type="STRING" id="681398.PJIAN_1998"/>
<feature type="site" description="Transition state stabilizer" evidence="3">
    <location>
        <position position="15"/>
    </location>
</feature>
<dbReference type="PANTHER" id="PTHR32125">
    <property type="entry name" value="2-C-METHYL-D-ERYTHRITOL 4-PHOSPHATE CYTIDYLYLTRANSFERASE, CHLOROPLASTIC"/>
    <property type="match status" value="1"/>
</dbReference>
<reference evidence="5" key="2">
    <citation type="journal article" date="2017" name="Genome Announc.">
        <title>Draft genome sequence of Paludibacter jiangxiensis NM7(T), a propionate-producing fermentative bacterium.</title>
        <authorList>
            <person name="Qiu Y.-L."/>
            <person name="Tourlousse D.M."/>
            <person name="Matsuura N."/>
            <person name="Ohashi A."/>
            <person name="Sekiguchi Y."/>
        </authorList>
    </citation>
    <scope>NUCLEOTIDE SEQUENCE [LARGE SCALE GENOMIC DNA]</scope>
    <source>
        <strain evidence="5">NM7</strain>
    </source>
</reference>
<dbReference type="Gene3D" id="3.90.550.10">
    <property type="entry name" value="Spore Coat Polysaccharide Biosynthesis Protein SpsA, Chain A"/>
    <property type="match status" value="1"/>
</dbReference>
<dbReference type="PANTHER" id="PTHR32125:SF4">
    <property type="entry name" value="2-C-METHYL-D-ERYTHRITOL 4-PHOSPHATE CYTIDYLYLTRANSFERASE, CHLOROPLASTIC"/>
    <property type="match status" value="1"/>
</dbReference>
<dbReference type="InterPro" id="IPR050088">
    <property type="entry name" value="IspD/TarI_cytidylyltransf_bact"/>
</dbReference>
<dbReference type="EC" id="2.7.7.60" evidence="3"/>
<dbReference type="AlphaFoldDB" id="A0A161LDP8"/>
<keyword evidence="1 3" id="KW-0808">Transferase</keyword>
<dbReference type="NCBIfam" id="TIGR00453">
    <property type="entry name" value="ispD"/>
    <property type="match status" value="1"/>
</dbReference>
<reference evidence="5" key="1">
    <citation type="submission" date="2016-04" db="EMBL/GenBank/DDBJ databases">
        <title>Draft genome sequence of Paludibacter jiangxiensis strain NM7.</title>
        <authorList>
            <person name="Qiu Y."/>
            <person name="Matsuura N."/>
            <person name="Ohashi A."/>
            <person name="Tourlousse M.D."/>
            <person name="Sekiguchi Y."/>
        </authorList>
    </citation>
    <scope>NUCLEOTIDE SEQUENCE [LARGE SCALE GENOMIC DNA]</scope>
    <source>
        <strain evidence="5">NM7</strain>
    </source>
</reference>
<protein>
    <recommendedName>
        <fullName evidence="3">2-C-methyl-D-erythritol 4-phosphate cytidylyltransferase</fullName>
        <ecNumber evidence="3">2.7.7.60</ecNumber>
    </recommendedName>
    <alternativeName>
        <fullName evidence="3">4-diphosphocytidyl-2C-methyl-D-erythritol synthase</fullName>
    </alternativeName>
    <alternativeName>
        <fullName evidence="3">MEP cytidylyltransferase</fullName>
        <shortName evidence="3">MCT</shortName>
    </alternativeName>
</protein>
<keyword evidence="2 3" id="KW-0548">Nucleotidyltransferase</keyword>
<comment type="pathway">
    <text evidence="3">Isoprenoid biosynthesis; isopentenyl diphosphate biosynthesis via DXP pathway; isopentenyl diphosphate from 1-deoxy-D-xylulose 5-phosphate: step 2/6.</text>
</comment>
<evidence type="ECO:0000256" key="1">
    <source>
        <dbReference type="ARBA" id="ARBA00022679"/>
    </source>
</evidence>
<keyword evidence="5" id="KW-1185">Reference proteome</keyword>
<comment type="catalytic activity">
    <reaction evidence="3">
        <text>2-C-methyl-D-erythritol 4-phosphate + CTP + H(+) = 4-CDP-2-C-methyl-D-erythritol + diphosphate</text>
        <dbReference type="Rhea" id="RHEA:13429"/>
        <dbReference type="ChEBI" id="CHEBI:15378"/>
        <dbReference type="ChEBI" id="CHEBI:33019"/>
        <dbReference type="ChEBI" id="CHEBI:37563"/>
        <dbReference type="ChEBI" id="CHEBI:57823"/>
        <dbReference type="ChEBI" id="CHEBI:58262"/>
        <dbReference type="EC" id="2.7.7.60"/>
    </reaction>
</comment>
<feature type="site" description="Positions MEP for the nucleophilic attack" evidence="3">
    <location>
        <position position="151"/>
    </location>
</feature>
<dbReference type="FunFam" id="3.90.550.10:FF:000003">
    <property type="entry name" value="2-C-methyl-D-erythritol 4-phosphate cytidylyltransferase"/>
    <property type="match status" value="1"/>
</dbReference>
<accession>A0A161LDP8</accession>
<sequence length="227" mass="25606">MKRYAIIVAGGKGERMSSNLPKQFIQLRGIPLLMHTIKVFYDYDSLIQLIIVLPANQISLWKKLCNEHNFTIPHEIVQGGETRFASVKNGLVAIKEKCIIAVHDGVRPLVNRQTLENCFSTAEHYGTAVPVYAIVDSLRKTENNTNFAVERNQYCIVQTPQVFQSSILKIAYNQTYEERFTDDATVVESLGIELNLVEGNRDNIKVTTPPDLKIAEVLLSEREAIIS</sequence>
<gene>
    <name evidence="3" type="primary">ispD</name>
    <name evidence="4" type="ORF">PJIAN_1998</name>
</gene>
<dbReference type="GO" id="GO:0050518">
    <property type="term" value="F:2-C-methyl-D-erythritol 4-phosphate cytidylyltransferase activity"/>
    <property type="evidence" value="ECO:0007669"/>
    <property type="project" value="UniProtKB-UniRule"/>
</dbReference>
<evidence type="ECO:0000256" key="2">
    <source>
        <dbReference type="ARBA" id="ARBA00022695"/>
    </source>
</evidence>
<dbReference type="InterPro" id="IPR029044">
    <property type="entry name" value="Nucleotide-diphossugar_trans"/>
</dbReference>
<comment type="similarity">
    <text evidence="3">Belongs to the IspD/TarI cytidylyltransferase family. IspD subfamily.</text>
</comment>
<proteinExistence type="inferred from homology"/>
<dbReference type="HAMAP" id="MF_00108">
    <property type="entry name" value="IspD"/>
    <property type="match status" value="1"/>
</dbReference>
<dbReference type="OrthoDB" id="9806837at2"/>
<dbReference type="EMBL" id="BDCR01000001">
    <property type="protein sequence ID" value="GAT62405.1"/>
    <property type="molecule type" value="Genomic_DNA"/>
</dbReference>
<dbReference type="NCBIfam" id="NF001186">
    <property type="entry name" value="PRK00155.2-3"/>
    <property type="match status" value="1"/>
</dbReference>
<dbReference type="Proteomes" id="UP000076586">
    <property type="component" value="Unassembled WGS sequence"/>
</dbReference>
<dbReference type="InterPro" id="IPR034683">
    <property type="entry name" value="IspD/TarI"/>
</dbReference>
<evidence type="ECO:0000256" key="3">
    <source>
        <dbReference type="HAMAP-Rule" id="MF_00108"/>
    </source>
</evidence>
<evidence type="ECO:0000313" key="4">
    <source>
        <dbReference type="EMBL" id="GAT62405.1"/>
    </source>
</evidence>
<keyword evidence="3" id="KW-0414">Isoprene biosynthesis</keyword>
<dbReference type="RefSeq" id="WP_084252264.1">
    <property type="nucleotide sequence ID" value="NZ_BDCR01000001.1"/>
</dbReference>